<comment type="similarity">
    <text evidence="2 9">Belongs to the thioester dehydratase family. FabZ subfamily.</text>
</comment>
<keyword evidence="4 9" id="KW-0444">Lipid biosynthesis</keyword>
<reference evidence="10 11" key="1">
    <citation type="submission" date="2018-10" db="EMBL/GenBank/DDBJ databases">
        <title>Comparative functional genomics of the obligate endosymbiont Buchnera aphidicola.</title>
        <authorList>
            <person name="Chong R.A."/>
        </authorList>
    </citation>
    <scope>NUCLEOTIDE SEQUENCE [LARGE SCALE GENOMIC DNA]</scope>
    <source>
        <strain evidence="10 11">Mrh</strain>
    </source>
</reference>
<dbReference type="InterPro" id="IPR013114">
    <property type="entry name" value="FabA_FabZ"/>
</dbReference>
<dbReference type="NCBIfam" id="NF000582">
    <property type="entry name" value="PRK00006.1"/>
    <property type="match status" value="1"/>
</dbReference>
<accession>A0A4D6Y0W3</accession>
<dbReference type="EC" id="4.2.1.59" evidence="9"/>
<dbReference type="OrthoDB" id="9772788at2"/>
<dbReference type="SUPFAM" id="SSF54637">
    <property type="entry name" value="Thioesterase/thiol ester dehydrase-isomerase"/>
    <property type="match status" value="1"/>
</dbReference>
<dbReference type="Proteomes" id="UP000298566">
    <property type="component" value="Chromosome"/>
</dbReference>
<gene>
    <name evidence="9 10" type="primary">fabZ</name>
    <name evidence="10" type="ORF">D9V73_01120</name>
</gene>
<dbReference type="GO" id="GO:0019171">
    <property type="term" value="F:(3R)-hydroxyacyl-[acyl-carrier-protein] dehydratase activity"/>
    <property type="evidence" value="ECO:0007669"/>
    <property type="project" value="UniProtKB-EC"/>
</dbReference>
<evidence type="ECO:0000256" key="8">
    <source>
        <dbReference type="ARBA" id="ARBA00025049"/>
    </source>
</evidence>
<evidence type="ECO:0000256" key="2">
    <source>
        <dbReference type="ARBA" id="ARBA00009174"/>
    </source>
</evidence>
<evidence type="ECO:0000256" key="5">
    <source>
        <dbReference type="ARBA" id="ARBA00022556"/>
    </source>
</evidence>
<proteinExistence type="inferred from homology"/>
<dbReference type="PANTHER" id="PTHR30272">
    <property type="entry name" value="3-HYDROXYACYL-[ACYL-CARRIER-PROTEIN] DEHYDRATASE"/>
    <property type="match status" value="1"/>
</dbReference>
<sequence>MCKLELQDILKLLPHRYPFVFVDKVIDYKEKKYIIAIKHIQLNEFFLQGHFPNYPIFPGVLILESMLQAACILAYKSINILRKKKLFYFSSIDYARFKKKIFPGDKMIINVNIITIRKNIIRFQGNISVNGITACNAKMSFMNDT</sequence>
<evidence type="ECO:0000256" key="1">
    <source>
        <dbReference type="ARBA" id="ARBA00004496"/>
    </source>
</evidence>
<keyword evidence="6 9" id="KW-0443">Lipid metabolism</keyword>
<dbReference type="EMBL" id="CP033004">
    <property type="protein sequence ID" value="QCI23252.1"/>
    <property type="molecule type" value="Genomic_DNA"/>
</dbReference>
<evidence type="ECO:0000313" key="10">
    <source>
        <dbReference type="EMBL" id="QCI23252.1"/>
    </source>
</evidence>
<keyword evidence="7 9" id="KW-0456">Lyase</keyword>
<dbReference type="GO" id="GO:0016020">
    <property type="term" value="C:membrane"/>
    <property type="evidence" value="ECO:0007669"/>
    <property type="project" value="GOC"/>
</dbReference>
<dbReference type="FunFam" id="3.10.129.10:FF:000001">
    <property type="entry name" value="3-hydroxyacyl-[acyl-carrier-protein] dehydratase FabZ"/>
    <property type="match status" value="1"/>
</dbReference>
<protein>
    <recommendedName>
        <fullName evidence="9">3-hydroxyacyl-[acyl-carrier-protein] dehydratase FabZ</fullName>
        <ecNumber evidence="9">4.2.1.59</ecNumber>
    </recommendedName>
    <alternativeName>
        <fullName evidence="9">(3R)-hydroxymyristoyl-[acyl-carrier-protein] dehydratase</fullName>
        <shortName evidence="9">(3R)-hydroxymyristoyl-ACP dehydrase</shortName>
    </alternativeName>
    <alternativeName>
        <fullName evidence="9">Beta-hydroxyacyl-ACP dehydratase</fullName>
    </alternativeName>
</protein>
<keyword evidence="5 9" id="KW-0441">Lipid A biosynthesis</keyword>
<dbReference type="NCBIfam" id="TIGR01750">
    <property type="entry name" value="fabZ"/>
    <property type="match status" value="1"/>
</dbReference>
<comment type="catalytic activity">
    <reaction evidence="9">
        <text>a (3R)-hydroxyacyl-[ACP] = a (2E)-enoyl-[ACP] + H2O</text>
        <dbReference type="Rhea" id="RHEA:13097"/>
        <dbReference type="Rhea" id="RHEA-COMP:9925"/>
        <dbReference type="Rhea" id="RHEA-COMP:9945"/>
        <dbReference type="ChEBI" id="CHEBI:15377"/>
        <dbReference type="ChEBI" id="CHEBI:78784"/>
        <dbReference type="ChEBI" id="CHEBI:78827"/>
        <dbReference type="EC" id="4.2.1.59"/>
    </reaction>
</comment>
<dbReference type="InterPro" id="IPR010084">
    <property type="entry name" value="FabZ"/>
</dbReference>
<dbReference type="GO" id="GO:0009245">
    <property type="term" value="P:lipid A biosynthetic process"/>
    <property type="evidence" value="ECO:0007669"/>
    <property type="project" value="UniProtKB-UniRule"/>
</dbReference>
<dbReference type="GO" id="GO:0005737">
    <property type="term" value="C:cytoplasm"/>
    <property type="evidence" value="ECO:0007669"/>
    <property type="project" value="UniProtKB-SubCell"/>
</dbReference>
<dbReference type="Pfam" id="PF07977">
    <property type="entry name" value="FabA"/>
    <property type="match status" value="1"/>
</dbReference>
<name>A0A4D6Y0W3_BUCMH</name>
<comment type="function">
    <text evidence="8 9">Involved in unsaturated fatty acids biosynthesis. Catalyzes the dehydration of short chain beta-hydroxyacyl-ACPs and long chain saturated and unsaturated beta-hydroxyacyl-ACPs.</text>
</comment>
<organism evidence="10 11">
    <name type="scientific">Buchnera aphidicola subsp. Melaphis rhois</name>
    <dbReference type="NCBI Taxonomy" id="118103"/>
    <lineage>
        <taxon>Bacteria</taxon>
        <taxon>Pseudomonadati</taxon>
        <taxon>Pseudomonadota</taxon>
        <taxon>Gammaproteobacteria</taxon>
        <taxon>Enterobacterales</taxon>
        <taxon>Erwiniaceae</taxon>
        <taxon>Buchnera</taxon>
    </lineage>
</organism>
<dbReference type="HAMAP" id="MF_00406">
    <property type="entry name" value="FabZ"/>
    <property type="match status" value="1"/>
</dbReference>
<feature type="active site" evidence="9">
    <location>
        <position position="50"/>
    </location>
</feature>
<keyword evidence="3 9" id="KW-0963">Cytoplasm</keyword>
<dbReference type="GO" id="GO:0006633">
    <property type="term" value="P:fatty acid biosynthetic process"/>
    <property type="evidence" value="ECO:0007669"/>
    <property type="project" value="UniProtKB-UniRule"/>
</dbReference>
<evidence type="ECO:0000256" key="7">
    <source>
        <dbReference type="ARBA" id="ARBA00023239"/>
    </source>
</evidence>
<evidence type="ECO:0000256" key="4">
    <source>
        <dbReference type="ARBA" id="ARBA00022516"/>
    </source>
</evidence>
<dbReference type="CDD" id="cd01288">
    <property type="entry name" value="FabZ"/>
    <property type="match status" value="1"/>
</dbReference>
<dbReference type="InterPro" id="IPR029069">
    <property type="entry name" value="HotDog_dom_sf"/>
</dbReference>
<dbReference type="AlphaFoldDB" id="A0A4D6Y0W3"/>
<dbReference type="RefSeq" id="WP_158336453.1">
    <property type="nucleotide sequence ID" value="NZ_CP033004.1"/>
</dbReference>
<evidence type="ECO:0000256" key="9">
    <source>
        <dbReference type="HAMAP-Rule" id="MF_00406"/>
    </source>
</evidence>
<dbReference type="Gene3D" id="3.10.129.10">
    <property type="entry name" value="Hotdog Thioesterase"/>
    <property type="match status" value="1"/>
</dbReference>
<comment type="subcellular location">
    <subcellularLocation>
        <location evidence="1 9">Cytoplasm</location>
    </subcellularLocation>
</comment>
<evidence type="ECO:0000256" key="3">
    <source>
        <dbReference type="ARBA" id="ARBA00022490"/>
    </source>
</evidence>
<dbReference type="PANTHER" id="PTHR30272:SF1">
    <property type="entry name" value="3-HYDROXYACYL-[ACYL-CARRIER-PROTEIN] DEHYDRATASE"/>
    <property type="match status" value="1"/>
</dbReference>
<evidence type="ECO:0000313" key="11">
    <source>
        <dbReference type="Proteomes" id="UP000298566"/>
    </source>
</evidence>
<evidence type="ECO:0000256" key="6">
    <source>
        <dbReference type="ARBA" id="ARBA00023098"/>
    </source>
</evidence>